<keyword evidence="1" id="KW-0255">Endonuclease</keyword>
<reference evidence="1 2" key="1">
    <citation type="submission" date="2019-07" db="EMBL/GenBank/DDBJ databases">
        <authorList>
            <person name="Kim J."/>
        </authorList>
    </citation>
    <scope>NUCLEOTIDE SEQUENCE [LARGE SCALE GENOMIC DNA]</scope>
    <source>
        <strain evidence="1 2">JC52</strain>
    </source>
</reference>
<dbReference type="AlphaFoldDB" id="A0A559KD05"/>
<gene>
    <name evidence="1" type="ORF">FPZ49_11060</name>
</gene>
<accession>A0A559KD05</accession>
<evidence type="ECO:0000313" key="1">
    <source>
        <dbReference type="EMBL" id="TVY10005.1"/>
    </source>
</evidence>
<dbReference type="OrthoDB" id="162144at2"/>
<dbReference type="EMBL" id="VNJI01000011">
    <property type="protein sequence ID" value="TVY10005.1"/>
    <property type="molecule type" value="Genomic_DNA"/>
</dbReference>
<evidence type="ECO:0000313" key="2">
    <source>
        <dbReference type="Proteomes" id="UP000317036"/>
    </source>
</evidence>
<name>A0A559KD05_9BACL</name>
<protein>
    <submittedName>
        <fullName evidence="1">HNH endonuclease</fullName>
    </submittedName>
</protein>
<dbReference type="Proteomes" id="UP000317036">
    <property type="component" value="Unassembled WGS sequence"/>
</dbReference>
<dbReference type="GO" id="GO:0004519">
    <property type="term" value="F:endonuclease activity"/>
    <property type="evidence" value="ECO:0007669"/>
    <property type="project" value="UniProtKB-KW"/>
</dbReference>
<keyword evidence="2" id="KW-1185">Reference proteome</keyword>
<comment type="caution">
    <text evidence="1">The sequence shown here is derived from an EMBL/GenBank/DDBJ whole genome shotgun (WGS) entry which is preliminary data.</text>
</comment>
<keyword evidence="1" id="KW-0540">Nuclease</keyword>
<dbReference type="RefSeq" id="WP_144846469.1">
    <property type="nucleotide sequence ID" value="NZ_VNJI01000011.1"/>
</dbReference>
<proteinExistence type="predicted"/>
<organism evidence="1 2">
    <name type="scientific">Paenibacillus cremeus</name>
    <dbReference type="NCBI Taxonomy" id="2163881"/>
    <lineage>
        <taxon>Bacteria</taxon>
        <taxon>Bacillati</taxon>
        <taxon>Bacillota</taxon>
        <taxon>Bacilli</taxon>
        <taxon>Bacillales</taxon>
        <taxon>Paenibacillaceae</taxon>
        <taxon>Paenibacillus</taxon>
    </lineage>
</organism>
<sequence length="152" mass="18035">MEKLKLEIDLVPETSFYNNLRKVVSKETWDKLRKQTYSKYKVTCGICGAENVVLDCHEIWEYDETDLIQKLVGLIAICKPCHLIKHHGYANILAQKGELNLDELVSHFMKVNNCTKKEYESHRKHAFKEWRERSTKQWTIDLGQYEQYVINK</sequence>
<keyword evidence="1" id="KW-0378">Hydrolase</keyword>